<evidence type="ECO:0000313" key="1">
    <source>
        <dbReference type="EMBL" id="CEP00995.1"/>
    </source>
</evidence>
<dbReference type="Proteomes" id="UP000290189">
    <property type="component" value="Unassembled WGS sequence"/>
</dbReference>
<evidence type="ECO:0000313" key="3">
    <source>
        <dbReference type="Proteomes" id="UP000039324"/>
    </source>
</evidence>
<organism evidence="1 3">
    <name type="scientific">Plasmodiophora brassicae</name>
    <name type="common">Clubroot disease agent</name>
    <dbReference type="NCBI Taxonomy" id="37360"/>
    <lineage>
        <taxon>Eukaryota</taxon>
        <taxon>Sar</taxon>
        <taxon>Rhizaria</taxon>
        <taxon>Endomyxa</taxon>
        <taxon>Phytomyxea</taxon>
        <taxon>Plasmodiophorida</taxon>
        <taxon>Plasmodiophoridae</taxon>
        <taxon>Plasmodiophora</taxon>
    </lineage>
</organism>
<evidence type="ECO:0000313" key="2">
    <source>
        <dbReference type="EMBL" id="SPQ95293.1"/>
    </source>
</evidence>
<dbReference type="AlphaFoldDB" id="A0A0G4J084"/>
<dbReference type="EMBL" id="CDSF01000106">
    <property type="protein sequence ID" value="CEP00995.1"/>
    <property type="molecule type" value="Genomic_DNA"/>
</dbReference>
<geneLocation type="mitochondrion" evidence="2"/>
<reference evidence="1 3" key="1">
    <citation type="submission" date="2015-02" db="EMBL/GenBank/DDBJ databases">
        <authorList>
            <person name="Chooi Y.-H."/>
        </authorList>
    </citation>
    <scope>NUCLEOTIDE SEQUENCE [LARGE SCALE GENOMIC DNA]</scope>
    <source>
        <strain evidence="1">E3</strain>
    </source>
</reference>
<dbReference type="EMBL" id="OVEO01000004">
    <property type="protein sequence ID" value="SPQ95293.1"/>
    <property type="molecule type" value="Genomic_DNA"/>
</dbReference>
<keyword evidence="2" id="KW-0496">Mitochondrion</keyword>
<protein>
    <submittedName>
        <fullName evidence="1">Uncharacterized protein</fullName>
    </submittedName>
</protein>
<sequence length="298" mass="33790">MPRVPRKARTPNPALLYKNYPYAMLPRMRRLDGEAAEERARLQERRERRVRFGFRDGEVFKLFRDSTRAEKRWFLEFSSEPEYAGLPAGTFVAVHQSGSVLHPFATYNEAAAAVRADHEAGGPAPLSFYIVDVGRQAPHYLRIPDQDGPFHQFVFNPDMSFYKVNWGRGKDHDPVVPCVLRDTSVSPDAIATTAGTDDACDDCVILTEDVTAMTTRSGTRSLTSRRGNPIDYPVVRKLVEINGLQTVSDCIVRMDFIPKRYVGLNVIRRYLNVSSVAYRMNPTGQWRPRPGLQNEVLL</sequence>
<accession>A0A0G4J084</accession>
<name>A0A0G4J084_PLABS</name>
<reference evidence="2 4" key="2">
    <citation type="submission" date="2018-03" db="EMBL/GenBank/DDBJ databases">
        <authorList>
            <person name="Fogelqvist J."/>
        </authorList>
    </citation>
    <scope>NUCLEOTIDE SEQUENCE [LARGE SCALE GENOMIC DNA]</scope>
</reference>
<keyword evidence="3" id="KW-1185">Reference proteome</keyword>
<dbReference type="Proteomes" id="UP000039324">
    <property type="component" value="Unassembled WGS sequence"/>
</dbReference>
<gene>
    <name evidence="1" type="ORF">PBRA_008307</name>
    <name evidence="2" type="ORF">PLBR_LOCUS2508</name>
</gene>
<proteinExistence type="predicted"/>
<evidence type="ECO:0000313" key="4">
    <source>
        <dbReference type="Proteomes" id="UP000290189"/>
    </source>
</evidence>